<evidence type="ECO:0000313" key="3">
    <source>
        <dbReference type="Proteomes" id="UP001595444"/>
    </source>
</evidence>
<keyword evidence="1" id="KW-0472">Membrane</keyword>
<name>A0ABV7D2V8_9PROT</name>
<dbReference type="RefSeq" id="WP_194212080.1">
    <property type="nucleotide sequence ID" value="NZ_CP061205.1"/>
</dbReference>
<feature type="transmembrane region" description="Helical" evidence="1">
    <location>
        <begin position="12"/>
        <end position="32"/>
    </location>
</feature>
<evidence type="ECO:0000256" key="1">
    <source>
        <dbReference type="SAM" id="Phobius"/>
    </source>
</evidence>
<dbReference type="InterPro" id="IPR007060">
    <property type="entry name" value="FtsL/DivIC"/>
</dbReference>
<dbReference type="Proteomes" id="UP001595444">
    <property type="component" value="Unassembled WGS sequence"/>
</dbReference>
<dbReference type="EMBL" id="JBHRSL010000002">
    <property type="protein sequence ID" value="MFC3051075.1"/>
    <property type="molecule type" value="Genomic_DNA"/>
</dbReference>
<accession>A0ABV7D2V8</accession>
<evidence type="ECO:0000313" key="2">
    <source>
        <dbReference type="EMBL" id="MFC3051075.1"/>
    </source>
</evidence>
<keyword evidence="3" id="KW-1185">Reference proteome</keyword>
<sequence length="103" mass="11668">MERVGRISRGLGQAWLTGLWFFLIAYFAVHAFQGDNSLSALKELEKQAVLLKAEADDVALQRERLTHRTELLGGKVVDPDILEEQVRVRLGFTHPDEVILLLK</sequence>
<organism evidence="2 3">
    <name type="scientific">Kordiimonas pumila</name>
    <dbReference type="NCBI Taxonomy" id="2161677"/>
    <lineage>
        <taxon>Bacteria</taxon>
        <taxon>Pseudomonadati</taxon>
        <taxon>Pseudomonadota</taxon>
        <taxon>Alphaproteobacteria</taxon>
        <taxon>Kordiimonadales</taxon>
        <taxon>Kordiimonadaceae</taxon>
        <taxon>Kordiimonas</taxon>
    </lineage>
</organism>
<protein>
    <submittedName>
        <fullName evidence="2">Septum formation initiator family protein</fullName>
    </submittedName>
</protein>
<keyword evidence="1" id="KW-1133">Transmembrane helix</keyword>
<reference evidence="3" key="1">
    <citation type="journal article" date="2019" name="Int. J. Syst. Evol. Microbiol.">
        <title>The Global Catalogue of Microorganisms (GCM) 10K type strain sequencing project: providing services to taxonomists for standard genome sequencing and annotation.</title>
        <authorList>
            <consortium name="The Broad Institute Genomics Platform"/>
            <consortium name="The Broad Institute Genome Sequencing Center for Infectious Disease"/>
            <person name="Wu L."/>
            <person name="Ma J."/>
        </authorList>
    </citation>
    <scope>NUCLEOTIDE SEQUENCE [LARGE SCALE GENOMIC DNA]</scope>
    <source>
        <strain evidence="3">KCTC 62164</strain>
    </source>
</reference>
<comment type="caution">
    <text evidence="2">The sequence shown here is derived from an EMBL/GenBank/DDBJ whole genome shotgun (WGS) entry which is preliminary data.</text>
</comment>
<proteinExistence type="predicted"/>
<dbReference type="Pfam" id="PF04977">
    <property type="entry name" value="DivIC"/>
    <property type="match status" value="1"/>
</dbReference>
<gene>
    <name evidence="2" type="ORF">ACFOKA_04055</name>
</gene>
<keyword evidence="1" id="KW-0812">Transmembrane</keyword>